<organism evidence="6 7">
    <name type="scientific">Mucor plumbeus</name>
    <dbReference type="NCBI Taxonomy" id="97098"/>
    <lineage>
        <taxon>Eukaryota</taxon>
        <taxon>Fungi</taxon>
        <taxon>Fungi incertae sedis</taxon>
        <taxon>Mucoromycota</taxon>
        <taxon>Mucoromycotina</taxon>
        <taxon>Mucoromycetes</taxon>
        <taxon>Mucorales</taxon>
        <taxon>Mucorineae</taxon>
        <taxon>Mucoraceae</taxon>
        <taxon>Mucor</taxon>
    </lineage>
</organism>
<reference evidence="6" key="1">
    <citation type="submission" date="2020-12" db="EMBL/GenBank/DDBJ databases">
        <title>Metabolic potential, ecology and presence of endohyphal bacteria is reflected in genomic diversity of Mucoromycotina.</title>
        <authorList>
            <person name="Muszewska A."/>
            <person name="Okrasinska A."/>
            <person name="Steczkiewicz K."/>
            <person name="Drgas O."/>
            <person name="Orlowska M."/>
            <person name="Perlinska-Lenart U."/>
            <person name="Aleksandrzak-Piekarczyk T."/>
            <person name="Szatraj K."/>
            <person name="Zielenkiewicz U."/>
            <person name="Pilsyk S."/>
            <person name="Malc E."/>
            <person name="Mieczkowski P."/>
            <person name="Kruszewska J.S."/>
            <person name="Biernat P."/>
            <person name="Pawlowska J."/>
        </authorList>
    </citation>
    <scope>NUCLEOTIDE SEQUENCE</scope>
    <source>
        <strain evidence="6">CBS 226.32</strain>
    </source>
</reference>
<evidence type="ECO:0000256" key="4">
    <source>
        <dbReference type="ARBA" id="ARBA00022927"/>
    </source>
</evidence>
<protein>
    <recommendedName>
        <fullName evidence="5">Sec39 domain-containing protein</fullName>
    </recommendedName>
</protein>
<dbReference type="GO" id="GO:0070939">
    <property type="term" value="C:Dsl1/NZR complex"/>
    <property type="evidence" value="ECO:0007669"/>
    <property type="project" value="TreeGrafter"/>
</dbReference>
<feature type="domain" description="Sec39" evidence="5">
    <location>
        <begin position="176"/>
        <end position="852"/>
    </location>
</feature>
<evidence type="ECO:0000313" key="6">
    <source>
        <dbReference type="EMBL" id="KAG2213651.1"/>
    </source>
</evidence>
<evidence type="ECO:0000259" key="5">
    <source>
        <dbReference type="Pfam" id="PF08314"/>
    </source>
</evidence>
<comment type="caution">
    <text evidence="6">The sequence shown here is derived from an EMBL/GenBank/DDBJ whole genome shotgun (WGS) entry which is preliminary data.</text>
</comment>
<proteinExistence type="predicted"/>
<keyword evidence="4" id="KW-0653">Protein transport</keyword>
<sequence>MTDTEKPTTRDFLIHLNKGNFQAAIDLANELELDKDLVYKAQWTKRILERGPQLQSKDIELLNLIQDDAWITNQCLEICVNQPEVQQQILTIGESRIQTLTIPIIKEKLENKQVVQDLTPKEKTLLRCRWFFIKYMDRLNTFKKIWSSLSSTMHQETGNASFATAYAQFRDSNLIAQAIEFARSENHVALDAIFMHHGSDVLEQRLFILSQIPETADPSRFDLPHVTHDHEDTWLEDPWRKEQDPVEQDWVQNLIRLQVPEETEYLDRLKGGIEATTYPTSASVIADWYMDRANAADRIGLSSNALEISRYAQVMGVTGIDKQVSEYEWLCKYVYVANPKSQQEESYIDLEKFQNMSNYEILEGLLSNTNTSAIVDDMLRLALPWIEVCKKRKQKSNDDKKEEFLLYRWLLDATVVDRHLDWCCTVFENSKPTIAVQDRIIKDDYDLSRLVLAIVYSVNGSMEYLVRLFECLPIFDDIDDTSNDPVDMASIIPNANSPMAIFMELQSVGAFGLTQMMDTLQNHLGSAEVLGRYHANVPLRWYLEDQSVDSQRQLCIRMSSQAAGGVESGGAQFDRDDDWRELLDDMVRLRGDGQGIFGKLDNVEILEIFFSSLLRCGRFKLAKELILGSQKILDINKAERLVIDAEREFFDNATSGNMNSGSMKQAWDCLKILPPTTEIKKEIDLIEATHTLIHEYKVQDRPGITLMPIQIRQSKNRLELISKLINNKAAMYQHHEQVLELVRKLGYGDDLLAKVNALAMLASAALVEEDYSESYKLCHIAVVAALNKNTSKPKKYNDEIDQSVWQICFNLGKVEDFDDISRRLDVLSMAMTLSPVENICDVLAVWRKLDHKKPDQISLAQLSANNNYNSSNNQEADKGWHGLLQNATKQWKLGDLLSGAEHDHSSRDGDGNGKRKRDILRDTVGGWLFQ</sequence>
<keyword evidence="3" id="KW-0256">Endoplasmic reticulum</keyword>
<dbReference type="Proteomes" id="UP000650833">
    <property type="component" value="Unassembled WGS sequence"/>
</dbReference>
<dbReference type="Pfam" id="PF08314">
    <property type="entry name" value="Sec39"/>
    <property type="match status" value="1"/>
</dbReference>
<keyword evidence="2" id="KW-0813">Transport</keyword>
<name>A0A8H7V837_9FUNG</name>
<dbReference type="EMBL" id="JAEPRC010000034">
    <property type="protein sequence ID" value="KAG2213651.1"/>
    <property type="molecule type" value="Genomic_DNA"/>
</dbReference>
<accession>A0A8H7V837</accession>
<evidence type="ECO:0000256" key="1">
    <source>
        <dbReference type="ARBA" id="ARBA00004240"/>
    </source>
</evidence>
<evidence type="ECO:0000256" key="3">
    <source>
        <dbReference type="ARBA" id="ARBA00022824"/>
    </source>
</evidence>
<dbReference type="GO" id="GO:0000149">
    <property type="term" value="F:SNARE binding"/>
    <property type="evidence" value="ECO:0007669"/>
    <property type="project" value="TreeGrafter"/>
</dbReference>
<dbReference type="GO" id="GO:0015031">
    <property type="term" value="P:protein transport"/>
    <property type="evidence" value="ECO:0007669"/>
    <property type="project" value="UniProtKB-KW"/>
</dbReference>
<comment type="subcellular location">
    <subcellularLocation>
        <location evidence="1">Endoplasmic reticulum</location>
    </subcellularLocation>
</comment>
<dbReference type="OrthoDB" id="27490at2759"/>
<dbReference type="PANTHER" id="PTHR15922">
    <property type="entry name" value="NEUROBLASTOMA-AMPLIFIED SEQUENCE"/>
    <property type="match status" value="1"/>
</dbReference>
<dbReference type="PANTHER" id="PTHR15922:SF2">
    <property type="entry name" value="NBAS SUBUNIT OF NRZ TETHERING COMPLEX"/>
    <property type="match status" value="1"/>
</dbReference>
<evidence type="ECO:0000313" key="7">
    <source>
        <dbReference type="Proteomes" id="UP000650833"/>
    </source>
</evidence>
<dbReference type="GO" id="GO:0006890">
    <property type="term" value="P:retrograde vesicle-mediated transport, Golgi to endoplasmic reticulum"/>
    <property type="evidence" value="ECO:0007669"/>
    <property type="project" value="InterPro"/>
</dbReference>
<dbReference type="InterPro" id="IPR013244">
    <property type="entry name" value="Sec39_domain"/>
</dbReference>
<keyword evidence="7" id="KW-1185">Reference proteome</keyword>
<dbReference type="AlphaFoldDB" id="A0A8H7V837"/>
<gene>
    <name evidence="6" type="ORF">INT46_000826</name>
</gene>
<evidence type="ECO:0000256" key="2">
    <source>
        <dbReference type="ARBA" id="ARBA00022448"/>
    </source>
</evidence>